<name>A0ACC6P1S4_9BURK</name>
<keyword evidence="2" id="KW-1185">Reference proteome</keyword>
<protein>
    <submittedName>
        <fullName evidence="1">Uncharacterized protein</fullName>
    </submittedName>
</protein>
<evidence type="ECO:0000313" key="2">
    <source>
        <dbReference type="Proteomes" id="UP001364695"/>
    </source>
</evidence>
<dbReference type="Proteomes" id="UP001364695">
    <property type="component" value="Unassembled WGS sequence"/>
</dbReference>
<organism evidence="1 2">
    <name type="scientific">Amphibiibacter pelophylacis</name>
    <dbReference type="NCBI Taxonomy" id="1799477"/>
    <lineage>
        <taxon>Bacteria</taxon>
        <taxon>Pseudomonadati</taxon>
        <taxon>Pseudomonadota</taxon>
        <taxon>Betaproteobacteria</taxon>
        <taxon>Burkholderiales</taxon>
        <taxon>Sphaerotilaceae</taxon>
        <taxon>Amphibiibacter</taxon>
    </lineage>
</organism>
<accession>A0ACC6P1S4</accession>
<sequence>MYEFILEQKLATVLAAIFLALLSSSLVGAGKLWFKGLIYNFTPAFAAAFYTVAFFALPRPDSADLFAGLLFETTVLALFFRLLLKLKREMMLISEIDAVRGLMWTLVLQLALAYPNMSMSGFGLFSDGSRIDYLSASSLAKYYTYAGFLISTIQAVLVASLVTIRGYLGLWGYLVIAANLALSVLAGSKGGVFLWLLAIASLIDYKRAKIRTYKFIIIVLIGLVSMWASSLIIAEFLNLQIADFINIAISRFFLNNDARALALDLRTSQTSDISFFSEAFRSLGNLLGLQPRNDPLGVILYEEGLSITNGSGANASFMALSTYYFPAGFALVPALLGMLGVFFLVGINMMSVKLVFRPTHRAVITSIWLATLMIFSQDFLSFQVMLPIAVLSVFIIWLSQKKFYVFAKKTPQSKH</sequence>
<dbReference type="EMBL" id="JAWDIE010000009">
    <property type="protein sequence ID" value="MEJ7138193.1"/>
    <property type="molecule type" value="Genomic_DNA"/>
</dbReference>
<proteinExistence type="predicted"/>
<reference evidence="1" key="1">
    <citation type="submission" date="2023-10" db="EMBL/GenBank/DDBJ databases">
        <title>Amphibacter perezi, gen. nov., sp. nov. a novel taxa of the family Comamonadaceae, class Betaproteobacteria isolated from the skin microbiota of Pelophylax perezi from different populations.</title>
        <authorList>
            <person name="Costa S."/>
            <person name="Proenca D.N."/>
            <person name="Lopes I."/>
            <person name="Morais P.V."/>
        </authorList>
    </citation>
    <scope>NUCLEOTIDE SEQUENCE</scope>
    <source>
        <strain evidence="1">SL12-8</strain>
    </source>
</reference>
<comment type="caution">
    <text evidence="1">The sequence shown here is derived from an EMBL/GenBank/DDBJ whole genome shotgun (WGS) entry which is preliminary data.</text>
</comment>
<gene>
    <name evidence="1" type="ORF">RV045_07090</name>
</gene>
<evidence type="ECO:0000313" key="1">
    <source>
        <dbReference type="EMBL" id="MEJ7138193.1"/>
    </source>
</evidence>